<reference evidence="1 3" key="1">
    <citation type="journal article" date="2008" name="Science">
        <title>The Physcomitrella genome reveals evolutionary insights into the conquest of land by plants.</title>
        <authorList>
            <person name="Rensing S."/>
            <person name="Lang D."/>
            <person name="Zimmer A."/>
            <person name="Terry A."/>
            <person name="Salamov A."/>
            <person name="Shapiro H."/>
            <person name="Nishiyama T."/>
            <person name="Perroud P.-F."/>
            <person name="Lindquist E."/>
            <person name="Kamisugi Y."/>
            <person name="Tanahashi T."/>
            <person name="Sakakibara K."/>
            <person name="Fujita T."/>
            <person name="Oishi K."/>
            <person name="Shin-I T."/>
            <person name="Kuroki Y."/>
            <person name="Toyoda A."/>
            <person name="Suzuki Y."/>
            <person name="Hashimoto A."/>
            <person name="Yamaguchi K."/>
            <person name="Sugano A."/>
            <person name="Kohara Y."/>
            <person name="Fujiyama A."/>
            <person name="Anterola A."/>
            <person name="Aoki S."/>
            <person name="Ashton N."/>
            <person name="Barbazuk W.B."/>
            <person name="Barker E."/>
            <person name="Bennetzen J."/>
            <person name="Bezanilla M."/>
            <person name="Blankenship R."/>
            <person name="Cho S.H."/>
            <person name="Dutcher S."/>
            <person name="Estelle M."/>
            <person name="Fawcett J.A."/>
            <person name="Gundlach H."/>
            <person name="Hanada K."/>
            <person name="Heyl A."/>
            <person name="Hicks K.A."/>
            <person name="Hugh J."/>
            <person name="Lohr M."/>
            <person name="Mayer K."/>
            <person name="Melkozernov A."/>
            <person name="Murata T."/>
            <person name="Nelson D."/>
            <person name="Pils B."/>
            <person name="Prigge M."/>
            <person name="Reiss B."/>
            <person name="Renner T."/>
            <person name="Rombauts S."/>
            <person name="Rushton P."/>
            <person name="Sanderfoot A."/>
            <person name="Schween G."/>
            <person name="Shiu S.-H."/>
            <person name="Stueber K."/>
            <person name="Theodoulou F.L."/>
            <person name="Tu H."/>
            <person name="Van de Peer Y."/>
            <person name="Verrier P.J."/>
            <person name="Waters E."/>
            <person name="Wood A."/>
            <person name="Yang L."/>
            <person name="Cove D."/>
            <person name="Cuming A."/>
            <person name="Hasebe M."/>
            <person name="Lucas S."/>
            <person name="Mishler D.B."/>
            <person name="Reski R."/>
            <person name="Grigoriev I."/>
            <person name="Quatrano R.S."/>
            <person name="Boore J.L."/>
        </authorList>
    </citation>
    <scope>NUCLEOTIDE SEQUENCE [LARGE SCALE GENOMIC DNA]</scope>
    <source>
        <strain evidence="2 3">cv. Gransden 2004</strain>
    </source>
</reference>
<dbReference type="FunFam" id="2.120.10.80:FF:000260">
    <property type="entry name" value="Predicted protein"/>
    <property type="match status" value="1"/>
</dbReference>
<dbReference type="KEGG" id="ppp:112281422"/>
<dbReference type="OrthoDB" id="1913441at2759"/>
<dbReference type="GeneID" id="112281422"/>
<dbReference type="SUPFAM" id="SSF117281">
    <property type="entry name" value="Kelch motif"/>
    <property type="match status" value="1"/>
</dbReference>
<keyword evidence="3" id="KW-1185">Reference proteome</keyword>
<dbReference type="RefSeq" id="XP_024373691.1">
    <property type="nucleotide sequence ID" value="XM_024517923.2"/>
</dbReference>
<reference evidence="2" key="3">
    <citation type="submission" date="2020-12" db="UniProtKB">
        <authorList>
            <consortium name="EnsemblPlants"/>
        </authorList>
    </citation>
    <scope>IDENTIFICATION</scope>
</reference>
<sequence>MGAKSQSRQILPKTLRTLTNKQLSCRSVHCSEMPLIGESSEYLRKSNTPDQSSSPALDSQIWSRLQPELVARILAHLPLTALVQTRLLNKKWDREIYSGGLLGHDEYSTHPISRSWLILFENGFPGSPYKLQAFDPAQNDWQTFTTAPHFATAQKIGGLVLCGAASGLMVFKISAVKSHFIRFGVFNPITRSWKKLSPLLNRRQGPVVSMFTERSSGSSKFGTGHYKLVVAGGLEYDQQVQTTEIYDSRAECWRIACDKFNNQQSHVCDEMRTSTAFCEGAVYHMRFNRILSFDPSRELHTFVMYDTKNSRWRPLRVPLPPDLVFTEYPSIKRVWKGRSHLADVLPPSLVESNGRLLLVGFREDRALSTIAGIGVWELSQRKAWKLVTMMPETLFNQMSPTVCTSAYIDPSWYLKYELQSAGHGDMVYIFQPNGGQGFVALCDFSQSPPAWRLVRNGFVPKSECSQNLHGCVIDLRLDTLI</sequence>
<dbReference type="InterPro" id="IPR036047">
    <property type="entry name" value="F-box-like_dom_sf"/>
</dbReference>
<accession>A9T3N8</accession>
<evidence type="ECO:0008006" key="4">
    <source>
        <dbReference type="Google" id="ProtNLM"/>
    </source>
</evidence>
<dbReference type="HOGENOM" id="CLU_038778_2_1_1"/>
<evidence type="ECO:0000313" key="3">
    <source>
        <dbReference type="Proteomes" id="UP000006727"/>
    </source>
</evidence>
<dbReference type="PANTHER" id="PTHR31672">
    <property type="entry name" value="BNACNNG10540D PROTEIN"/>
    <property type="match status" value="1"/>
</dbReference>
<dbReference type="Gramene" id="Pp3c4_2390V3.2">
    <property type="protein sequence ID" value="Pp3c4_2390V3.2"/>
    <property type="gene ID" value="Pp3c4_2390"/>
</dbReference>
<dbReference type="EnsemblPlants" id="Pp3c4_2390V3.1">
    <property type="protein sequence ID" value="Pp3c4_2390V3.1"/>
    <property type="gene ID" value="Pp3c4_2390"/>
</dbReference>
<organism evidence="1">
    <name type="scientific">Physcomitrium patens</name>
    <name type="common">Spreading-leaved earth moss</name>
    <name type="synonym">Physcomitrella patens</name>
    <dbReference type="NCBI Taxonomy" id="3218"/>
    <lineage>
        <taxon>Eukaryota</taxon>
        <taxon>Viridiplantae</taxon>
        <taxon>Streptophyta</taxon>
        <taxon>Embryophyta</taxon>
        <taxon>Bryophyta</taxon>
        <taxon>Bryophytina</taxon>
        <taxon>Bryopsida</taxon>
        <taxon>Funariidae</taxon>
        <taxon>Funariales</taxon>
        <taxon>Funariaceae</taxon>
        <taxon>Physcomitrium</taxon>
    </lineage>
</organism>
<dbReference type="GO" id="GO:0031146">
    <property type="term" value="P:SCF-dependent proteasomal ubiquitin-dependent protein catabolic process"/>
    <property type="evidence" value="ECO:0000318"/>
    <property type="project" value="GO_Central"/>
</dbReference>
<reference evidence="1 3" key="2">
    <citation type="journal article" date="2018" name="Plant J.">
        <title>The Physcomitrella patens chromosome-scale assembly reveals moss genome structure and evolution.</title>
        <authorList>
            <person name="Lang D."/>
            <person name="Ullrich K.K."/>
            <person name="Murat F."/>
            <person name="Fuchs J."/>
            <person name="Jenkins J."/>
            <person name="Haas F.B."/>
            <person name="Piednoel M."/>
            <person name="Gundlach H."/>
            <person name="Van Bel M."/>
            <person name="Meyberg R."/>
            <person name="Vives C."/>
            <person name="Morata J."/>
            <person name="Symeonidi A."/>
            <person name="Hiss M."/>
            <person name="Muchero W."/>
            <person name="Kamisugi Y."/>
            <person name="Saleh O."/>
            <person name="Blanc G."/>
            <person name="Decker E.L."/>
            <person name="van Gessel N."/>
            <person name="Grimwood J."/>
            <person name="Hayes R.D."/>
            <person name="Graham S.W."/>
            <person name="Gunter L.E."/>
            <person name="McDaniel S.F."/>
            <person name="Hoernstein S.N.W."/>
            <person name="Larsson A."/>
            <person name="Li F.W."/>
            <person name="Perroud P.F."/>
            <person name="Phillips J."/>
            <person name="Ranjan P."/>
            <person name="Rokshar D.S."/>
            <person name="Rothfels C.J."/>
            <person name="Schneider L."/>
            <person name="Shu S."/>
            <person name="Stevenson D.W."/>
            <person name="Thummler F."/>
            <person name="Tillich M."/>
            <person name="Villarreal Aguilar J.C."/>
            <person name="Widiez T."/>
            <person name="Wong G.K."/>
            <person name="Wymore A."/>
            <person name="Zhang Y."/>
            <person name="Zimmer A.D."/>
            <person name="Quatrano R.S."/>
            <person name="Mayer K.F.X."/>
            <person name="Goodstein D."/>
            <person name="Casacuberta J.M."/>
            <person name="Vandepoele K."/>
            <person name="Reski R."/>
            <person name="Cuming A.C."/>
            <person name="Tuskan G.A."/>
            <person name="Maumus F."/>
            <person name="Salse J."/>
            <person name="Schmutz J."/>
            <person name="Rensing S.A."/>
        </authorList>
    </citation>
    <scope>NUCLEOTIDE SEQUENCE [LARGE SCALE GENOMIC DNA]</scope>
    <source>
        <strain evidence="2 3">cv. Gransden 2004</strain>
    </source>
</reference>
<dbReference type="SUPFAM" id="SSF81383">
    <property type="entry name" value="F-box domain"/>
    <property type="match status" value="1"/>
</dbReference>
<dbReference type="InterPro" id="IPR015915">
    <property type="entry name" value="Kelch-typ_b-propeller"/>
</dbReference>
<dbReference type="PaxDb" id="3218-PP1S160_33V6.1"/>
<dbReference type="EMBL" id="ABEU02000004">
    <property type="protein sequence ID" value="PNR54776.1"/>
    <property type="molecule type" value="Genomic_DNA"/>
</dbReference>
<dbReference type="GO" id="GO:0004842">
    <property type="term" value="F:ubiquitin-protein transferase activity"/>
    <property type="evidence" value="ECO:0000318"/>
    <property type="project" value="GO_Central"/>
</dbReference>
<proteinExistence type="predicted"/>
<protein>
    <recommendedName>
        <fullName evidence="4">F-box domain-containing protein</fullName>
    </recommendedName>
</protein>
<dbReference type="PANTHER" id="PTHR31672:SF2">
    <property type="entry name" value="F-BOX DOMAIN-CONTAINING PROTEIN"/>
    <property type="match status" value="1"/>
</dbReference>
<name>A9T3N8_PHYPA</name>
<evidence type="ECO:0000313" key="2">
    <source>
        <dbReference type="EnsemblPlants" id="Pp3c4_2390V3.1"/>
    </source>
</evidence>
<dbReference type="EnsemblPlants" id="Pp3c4_2390V3.2">
    <property type="protein sequence ID" value="Pp3c4_2390V3.2"/>
    <property type="gene ID" value="Pp3c4_2390"/>
</dbReference>
<dbReference type="Proteomes" id="UP000006727">
    <property type="component" value="Chromosome 4"/>
</dbReference>
<evidence type="ECO:0000313" key="1">
    <source>
        <dbReference type="EMBL" id="PNR54776.1"/>
    </source>
</evidence>
<gene>
    <name evidence="2" type="primary">LOC112281422</name>
    <name evidence="1" type="ORF">PHYPA_005669</name>
</gene>
<dbReference type="InterPro" id="IPR050796">
    <property type="entry name" value="SCF_F-box_component"/>
</dbReference>
<dbReference type="Gramene" id="Pp3c4_2390V3.1">
    <property type="protein sequence ID" value="Pp3c4_2390V3.1"/>
    <property type="gene ID" value="Pp3c4_2390"/>
</dbReference>
<dbReference type="AlphaFoldDB" id="A9T3N8"/>
<dbReference type="Gene3D" id="2.120.10.80">
    <property type="entry name" value="Kelch-type beta propeller"/>
    <property type="match status" value="1"/>
</dbReference>